<gene>
    <name evidence="2" type="ORF">BN1723_016061</name>
</gene>
<evidence type="ECO:0000313" key="3">
    <source>
        <dbReference type="Proteomes" id="UP000045706"/>
    </source>
</evidence>
<proteinExistence type="predicted"/>
<reference evidence="3" key="1">
    <citation type="submission" date="2015-05" db="EMBL/GenBank/DDBJ databases">
        <authorList>
            <person name="Fogelqvist Johan"/>
        </authorList>
    </citation>
    <scope>NUCLEOTIDE SEQUENCE [LARGE SCALE GENOMIC DNA]</scope>
</reference>
<evidence type="ECO:0000256" key="1">
    <source>
        <dbReference type="SAM" id="MobiDB-lite"/>
    </source>
</evidence>
<name>A0A0G4N8A7_VERLO</name>
<feature type="region of interest" description="Disordered" evidence="1">
    <location>
        <begin position="1"/>
        <end position="56"/>
    </location>
</feature>
<feature type="compositionally biased region" description="Basic residues" evidence="1">
    <location>
        <begin position="1"/>
        <end position="11"/>
    </location>
</feature>
<evidence type="ECO:0000313" key="2">
    <source>
        <dbReference type="EMBL" id="CRK42688.1"/>
    </source>
</evidence>
<protein>
    <submittedName>
        <fullName evidence="2">Uncharacterized protein</fullName>
    </submittedName>
</protein>
<accession>A0A0G4N8A7</accession>
<dbReference type="AlphaFoldDB" id="A0A0G4N8A7"/>
<organism evidence="2 3">
    <name type="scientific">Verticillium longisporum</name>
    <name type="common">Verticillium dahliae var. longisporum</name>
    <dbReference type="NCBI Taxonomy" id="100787"/>
    <lineage>
        <taxon>Eukaryota</taxon>
        <taxon>Fungi</taxon>
        <taxon>Dikarya</taxon>
        <taxon>Ascomycota</taxon>
        <taxon>Pezizomycotina</taxon>
        <taxon>Sordariomycetes</taxon>
        <taxon>Hypocreomycetidae</taxon>
        <taxon>Glomerellales</taxon>
        <taxon>Plectosphaerellaceae</taxon>
        <taxon>Verticillium</taxon>
    </lineage>
</organism>
<dbReference type="Proteomes" id="UP000045706">
    <property type="component" value="Unassembled WGS sequence"/>
</dbReference>
<dbReference type="EMBL" id="CVQI01032896">
    <property type="protein sequence ID" value="CRK42688.1"/>
    <property type="molecule type" value="Genomic_DNA"/>
</dbReference>
<sequence>MARRKNKKRVRAKDQVAFSEAWSADAQQGSTRESTQPSPTTTAVPPHHRNSRPRVEDTTHLDAYLEYMQISHPTGPLVTSNTCKAIENRHLRHDDIRQLIRAVDNQLTGAVTDQHAPWSPSQITIPPTYATAESTSALVTHAVDWAGIVDPSVYGTIGVCLDKGSFFSDGRGDMPLITIHPPSTGYTPPADCAATTSAIGPSSLGPTIPVLCPVQTPSKEATSGSQAAGHGWRCLIDHCLFVCFAPILQMDWGWRFLNPHIRLRPL</sequence>
<feature type="compositionally biased region" description="Polar residues" evidence="1">
    <location>
        <begin position="25"/>
        <end position="43"/>
    </location>
</feature>